<gene>
    <name evidence="1" type="ORF">DU000_08385</name>
</gene>
<accession>A0A368L1N0</accession>
<comment type="caution">
    <text evidence="1">The sequence shown here is derived from an EMBL/GenBank/DDBJ whole genome shotgun (WGS) entry which is preliminary data.</text>
</comment>
<dbReference type="Gene3D" id="3.30.70.2970">
    <property type="entry name" value="Protein of unknown function (DUF541), domain 2"/>
    <property type="match status" value="1"/>
</dbReference>
<proteinExistence type="predicted"/>
<dbReference type="Gene3D" id="3.30.110.170">
    <property type="entry name" value="Protein of unknown function (DUF541), domain 1"/>
    <property type="match status" value="1"/>
</dbReference>
<protein>
    <submittedName>
        <fullName evidence="1">DUF541 domain-containing protein</fullName>
    </submittedName>
</protein>
<keyword evidence="2" id="KW-1185">Reference proteome</keyword>
<dbReference type="GO" id="GO:0006974">
    <property type="term" value="P:DNA damage response"/>
    <property type="evidence" value="ECO:0007669"/>
    <property type="project" value="TreeGrafter"/>
</dbReference>
<dbReference type="Proteomes" id="UP000252357">
    <property type="component" value="Unassembled WGS sequence"/>
</dbReference>
<reference evidence="1 2" key="1">
    <citation type="journal article" date="2018" name="Int. J. Syst. Evol. Microbiol.">
        <title>Parvibium lacunae gen. nov., sp. nov., a new member of the family Alcaligenaceae isolated from a freshwater pond.</title>
        <authorList>
            <person name="Chen W.M."/>
            <person name="Xie P.B."/>
            <person name="Hsu M.Y."/>
            <person name="Sheu S.Y."/>
        </authorList>
    </citation>
    <scope>NUCLEOTIDE SEQUENCE [LARGE SCALE GENOMIC DNA]</scope>
    <source>
        <strain evidence="1 2">KMB9</strain>
    </source>
</reference>
<dbReference type="InterPro" id="IPR007497">
    <property type="entry name" value="SIMPL/DUF541"/>
</dbReference>
<dbReference type="PANTHER" id="PTHR34387:SF1">
    <property type="entry name" value="PERIPLASMIC IMMUNOGENIC PROTEIN"/>
    <property type="match status" value="1"/>
</dbReference>
<organism evidence="1 2">
    <name type="scientific">Parvibium lacunae</name>
    <dbReference type="NCBI Taxonomy" id="1888893"/>
    <lineage>
        <taxon>Bacteria</taxon>
        <taxon>Pseudomonadati</taxon>
        <taxon>Pseudomonadota</taxon>
        <taxon>Betaproteobacteria</taxon>
        <taxon>Burkholderiales</taxon>
        <taxon>Alcaligenaceae</taxon>
        <taxon>Parvibium</taxon>
    </lineage>
</organism>
<dbReference type="AlphaFoldDB" id="A0A368L1N0"/>
<dbReference type="EMBL" id="QPGB01000003">
    <property type="protein sequence ID" value="RCS57464.1"/>
    <property type="molecule type" value="Genomic_DNA"/>
</dbReference>
<dbReference type="InterPro" id="IPR052022">
    <property type="entry name" value="26kDa_periplasmic_antigen"/>
</dbReference>
<dbReference type="Pfam" id="PF04402">
    <property type="entry name" value="SIMPL"/>
    <property type="match status" value="1"/>
</dbReference>
<dbReference type="OrthoDB" id="7062395at2"/>
<name>A0A368L1N0_9BURK</name>
<evidence type="ECO:0000313" key="1">
    <source>
        <dbReference type="EMBL" id="RCS57464.1"/>
    </source>
</evidence>
<dbReference type="PANTHER" id="PTHR34387">
    <property type="entry name" value="SLR1258 PROTEIN"/>
    <property type="match status" value="1"/>
</dbReference>
<dbReference type="RefSeq" id="WP_114402945.1">
    <property type="nucleotide sequence ID" value="NZ_QPGB01000003.1"/>
</dbReference>
<sequence length="239" mass="26221">MRISPLLQASLILSLPFWSLFVNAQSSLPPHLERDIVTLSADASTTVVPDMALIQLAIERQGSDPANLTQEVNQIMNQALAQAKSSTGIEAQTSSFTTYPRYDNKGQRNGWIVRAELILKSKDFGVLGTLAGKLSNQLQIIGNSFEVSRSLRLQQEASLQEQAIRAFQQKAESATKQLGYRSWQLRELTIGQQQGELNRPMPRGPMLMKAASAEAAPMNLEAGNTSLNLVVNGSIVMQR</sequence>
<evidence type="ECO:0000313" key="2">
    <source>
        <dbReference type="Proteomes" id="UP000252357"/>
    </source>
</evidence>